<reference evidence="2 3" key="1">
    <citation type="submission" date="2021-01" db="EMBL/GenBank/DDBJ databases">
        <title>Genomic Encyclopedia of Type Strains, Phase IV (KMG-IV): sequencing the most valuable type-strain genomes for metagenomic binning, comparative biology and taxonomic classification.</title>
        <authorList>
            <person name="Goeker M."/>
        </authorList>
    </citation>
    <scope>NUCLEOTIDE SEQUENCE [LARGE SCALE GENOMIC DNA]</scope>
    <source>
        <strain evidence="2 3">DSM 28236</strain>
    </source>
</reference>
<keyword evidence="3" id="KW-1185">Reference proteome</keyword>
<evidence type="ECO:0000313" key="2">
    <source>
        <dbReference type="EMBL" id="MBM7645536.1"/>
    </source>
</evidence>
<dbReference type="InterPro" id="IPR036986">
    <property type="entry name" value="S4_RNA-bd_sf"/>
</dbReference>
<gene>
    <name evidence="2" type="ORF">JOD45_001747</name>
</gene>
<dbReference type="Gene3D" id="3.10.290.10">
    <property type="entry name" value="RNA-binding S4 domain"/>
    <property type="match status" value="1"/>
</dbReference>
<dbReference type="RefSeq" id="WP_205003466.1">
    <property type="nucleotide sequence ID" value="NZ_JAFBER010000009.1"/>
</dbReference>
<dbReference type="Proteomes" id="UP000808914">
    <property type="component" value="Unassembled WGS sequence"/>
</dbReference>
<dbReference type="SUPFAM" id="SSF55174">
    <property type="entry name" value="Alpha-L RNA-binding motif"/>
    <property type="match status" value="1"/>
</dbReference>
<dbReference type="Pfam" id="PF13275">
    <property type="entry name" value="S4_2"/>
    <property type="match status" value="1"/>
</dbReference>
<evidence type="ECO:0000256" key="1">
    <source>
        <dbReference type="PROSITE-ProRule" id="PRU00182"/>
    </source>
</evidence>
<protein>
    <submittedName>
        <fullName evidence="2">S4 domain protein YaaA</fullName>
    </submittedName>
</protein>
<evidence type="ECO:0000313" key="3">
    <source>
        <dbReference type="Proteomes" id="UP000808914"/>
    </source>
</evidence>
<dbReference type="EMBL" id="JAFBER010000009">
    <property type="protein sequence ID" value="MBM7645536.1"/>
    <property type="molecule type" value="Genomic_DNA"/>
</dbReference>
<name>A0ABS2PZZ5_9BACL</name>
<dbReference type="InterPro" id="IPR014330">
    <property type="entry name" value="RNA-bd_S4-rel_YaaA"/>
</dbReference>
<proteinExistence type="predicted"/>
<dbReference type="NCBIfam" id="TIGR02988">
    <property type="entry name" value="YaaA_near_RecF"/>
    <property type="match status" value="1"/>
</dbReference>
<accession>A0ABS2PZZ5</accession>
<keyword evidence="1" id="KW-0694">RNA-binding</keyword>
<organism evidence="2 3">
    <name type="scientific">Scopulibacillus daqui</name>
    <dbReference type="NCBI Taxonomy" id="1469162"/>
    <lineage>
        <taxon>Bacteria</taxon>
        <taxon>Bacillati</taxon>
        <taxon>Bacillota</taxon>
        <taxon>Bacilli</taxon>
        <taxon>Bacillales</taxon>
        <taxon>Sporolactobacillaceae</taxon>
        <taxon>Scopulibacillus</taxon>
    </lineage>
</organism>
<sequence length="72" mass="8357">MQHVKIHSDQDYMTLGQLLKYIGAVSTGGQAKWFLSEYNVNVNHEPENRRGKKLYDGDHVEIENHGEFIIEK</sequence>
<dbReference type="PROSITE" id="PS50889">
    <property type="entry name" value="S4"/>
    <property type="match status" value="1"/>
</dbReference>
<comment type="caution">
    <text evidence="2">The sequence shown here is derived from an EMBL/GenBank/DDBJ whole genome shotgun (WGS) entry which is preliminary data.</text>
</comment>